<feature type="signal peptide" evidence="1">
    <location>
        <begin position="1"/>
        <end position="19"/>
    </location>
</feature>
<evidence type="ECO:0000313" key="2">
    <source>
        <dbReference type="EMBL" id="KPI37224.1"/>
    </source>
</evidence>
<keyword evidence="1" id="KW-0732">Signal</keyword>
<reference evidence="2 3" key="1">
    <citation type="submission" date="2015-06" db="EMBL/GenBank/DDBJ databases">
        <title>Draft genome of the ant-associated black yeast Phialophora attae CBS 131958.</title>
        <authorList>
            <person name="Moreno L.F."/>
            <person name="Stielow B.J."/>
            <person name="de Hoog S."/>
            <person name="Vicente V.A."/>
            <person name="Weiss V.A."/>
            <person name="de Vries M."/>
            <person name="Cruz L.M."/>
            <person name="Souza E.M."/>
        </authorList>
    </citation>
    <scope>NUCLEOTIDE SEQUENCE [LARGE SCALE GENOMIC DNA]</scope>
    <source>
        <strain evidence="2 3">CBS 131958</strain>
    </source>
</reference>
<dbReference type="VEuPathDB" id="FungiDB:AB675_1580"/>
<dbReference type="OrthoDB" id="4354287at2759"/>
<sequence length="174" mass="18742">MHSVVLTYLFPILFSQVLAVPSPQPPAPGPPVNRPQSLTLVSGATVNTTTTGVYTCSAPSWQGGCTWEDTSGMPRCRMIPWTDSLTHSPLPDGSKIAKVSIGPDQGNHCILYEDPRCGGDVEKKSYLLRYPGTDDLGAWAKSQGVADDTGLYSMLCLTEGLIKYYYKGKGADQL</sequence>
<accession>A0A0N1H4W9</accession>
<keyword evidence="3" id="KW-1185">Reference proteome</keyword>
<evidence type="ECO:0000256" key="1">
    <source>
        <dbReference type="SAM" id="SignalP"/>
    </source>
</evidence>
<dbReference type="EMBL" id="LFJN01000025">
    <property type="protein sequence ID" value="KPI37224.1"/>
    <property type="molecule type" value="Genomic_DNA"/>
</dbReference>
<dbReference type="Proteomes" id="UP000038010">
    <property type="component" value="Unassembled WGS sequence"/>
</dbReference>
<feature type="chain" id="PRO_5005873004" description="Ig-like domain-containing protein" evidence="1">
    <location>
        <begin position="20"/>
        <end position="174"/>
    </location>
</feature>
<name>A0A0N1H4W9_9EURO</name>
<organism evidence="2 3">
    <name type="scientific">Cyphellophora attinorum</name>
    <dbReference type="NCBI Taxonomy" id="1664694"/>
    <lineage>
        <taxon>Eukaryota</taxon>
        <taxon>Fungi</taxon>
        <taxon>Dikarya</taxon>
        <taxon>Ascomycota</taxon>
        <taxon>Pezizomycotina</taxon>
        <taxon>Eurotiomycetes</taxon>
        <taxon>Chaetothyriomycetidae</taxon>
        <taxon>Chaetothyriales</taxon>
        <taxon>Cyphellophoraceae</taxon>
        <taxon>Cyphellophora</taxon>
    </lineage>
</organism>
<evidence type="ECO:0000313" key="3">
    <source>
        <dbReference type="Proteomes" id="UP000038010"/>
    </source>
</evidence>
<protein>
    <recommendedName>
        <fullName evidence="4">Ig-like domain-containing protein</fullName>
    </recommendedName>
</protein>
<dbReference type="RefSeq" id="XP_017997187.1">
    <property type="nucleotide sequence ID" value="XM_018141481.1"/>
</dbReference>
<gene>
    <name evidence="2" type="ORF">AB675_1580</name>
</gene>
<proteinExistence type="predicted"/>
<evidence type="ECO:0008006" key="4">
    <source>
        <dbReference type="Google" id="ProtNLM"/>
    </source>
</evidence>
<comment type="caution">
    <text evidence="2">The sequence shown here is derived from an EMBL/GenBank/DDBJ whole genome shotgun (WGS) entry which is preliminary data.</text>
</comment>
<dbReference type="GeneID" id="28733361"/>
<dbReference type="AlphaFoldDB" id="A0A0N1H4W9"/>